<comment type="similarity">
    <text evidence="1">Belongs to the RuBisCO large chain family.</text>
</comment>
<feature type="domain" description="Ribulose bisphosphate carboxylase large subunit ferrodoxin-like N-terminal" evidence="3">
    <location>
        <begin position="1"/>
        <end position="77"/>
    </location>
</feature>
<evidence type="ECO:0000259" key="3">
    <source>
        <dbReference type="Pfam" id="PF02788"/>
    </source>
</evidence>
<dbReference type="InterPro" id="IPR000685">
    <property type="entry name" value="RuBisCO_lsu_C"/>
</dbReference>
<dbReference type="GO" id="GO:0016984">
    <property type="term" value="F:ribulose-bisphosphate carboxylase activity"/>
    <property type="evidence" value="ECO:0007669"/>
    <property type="project" value="InterPro"/>
</dbReference>
<dbReference type="InterPro" id="IPR036422">
    <property type="entry name" value="RuBisCO_lsu_N_sf"/>
</dbReference>
<evidence type="ECO:0000256" key="1">
    <source>
        <dbReference type="RuleBase" id="RU003834"/>
    </source>
</evidence>
<feature type="non-terminal residue" evidence="4">
    <location>
        <position position="1"/>
    </location>
</feature>
<dbReference type="EMBL" id="PFSY01000157">
    <property type="protein sequence ID" value="PJC01515.1"/>
    <property type="molecule type" value="Genomic_DNA"/>
</dbReference>
<dbReference type="SUPFAM" id="SSF51649">
    <property type="entry name" value="RuBisCo, C-terminal domain"/>
    <property type="match status" value="1"/>
</dbReference>
<dbReference type="Gene3D" id="3.20.20.110">
    <property type="entry name" value="Ribulose bisphosphate carboxylase, large subunit, C-terminal domain"/>
    <property type="match status" value="1"/>
</dbReference>
<feature type="domain" description="Ribulose bisphosphate carboxylase large subunit C-terminal" evidence="2">
    <location>
        <begin position="87"/>
        <end position="375"/>
    </location>
</feature>
<accession>A0A2M8DQR3</accession>
<dbReference type="NCBIfam" id="NF003252">
    <property type="entry name" value="PRK04208.1"/>
    <property type="match status" value="1"/>
</dbReference>
<dbReference type="SFLD" id="SFLDS00014">
    <property type="entry name" value="RuBisCO"/>
    <property type="match status" value="1"/>
</dbReference>
<dbReference type="Pfam" id="PF02788">
    <property type="entry name" value="RuBisCO_large_N"/>
    <property type="match status" value="1"/>
</dbReference>
<dbReference type="Proteomes" id="UP000230136">
    <property type="component" value="Unassembled WGS sequence"/>
</dbReference>
<dbReference type="Pfam" id="PF00016">
    <property type="entry name" value="RuBisCO_large"/>
    <property type="match status" value="1"/>
</dbReference>
<proteinExistence type="inferred from homology"/>
<dbReference type="GO" id="GO:0000287">
    <property type="term" value="F:magnesium ion binding"/>
    <property type="evidence" value="ECO:0007669"/>
    <property type="project" value="InterPro"/>
</dbReference>
<dbReference type="GO" id="GO:0015977">
    <property type="term" value="P:carbon fixation"/>
    <property type="evidence" value="ECO:0007669"/>
    <property type="project" value="InterPro"/>
</dbReference>
<name>A0A2M8DQR3_9BACT</name>
<dbReference type="SFLD" id="SFLDG00301">
    <property type="entry name" value="RuBisCO-like_proteins"/>
    <property type="match status" value="1"/>
</dbReference>
<protein>
    <submittedName>
        <fullName evidence="4">Ribulose-bisphosphate carboxylase large subunit</fullName>
    </submittedName>
</protein>
<dbReference type="InterPro" id="IPR033966">
    <property type="entry name" value="RuBisCO"/>
</dbReference>
<dbReference type="PANTHER" id="PTHR42704">
    <property type="entry name" value="RIBULOSE BISPHOSPHATE CARBOXYLASE"/>
    <property type="match status" value="1"/>
</dbReference>
<evidence type="ECO:0000313" key="4">
    <source>
        <dbReference type="EMBL" id="PJC01515.1"/>
    </source>
</evidence>
<sequence>IGTWTKISGLSAAQYKKLAPKLIWKNEAKHMVSIAYPLALFELKNIPQLLSSIGGNVFSMKVVTQLRLLDIEFPKVYIDSFLGPQHGIVGIRKILKIKKRPLIGSIVKPKVGLTAKEHAQAAYTLWKNGVDIVKDDENLTDLSFNRFKVRVKEVIKMRKQVEKETGQLKLAVINITAPYNLALERAKYIKKMGGRCMMVDIVAMGWSAIQSLRQENLGLIIHGHRAGHSMFTRNEEHGMTMYVVAKLARLAGIDQLHTGTVVGKMDGTKTEVQKIDDFLKEDWLHFDNLQSDWSEIKPVMPIASGGLHPGLLPDVVKYIGQDVIINFGGGIFGHPDGVAAGAKAASQAAQAVMNQQTLEEFSQTHDELATALKFWVNN</sequence>
<dbReference type="Gene3D" id="3.30.70.150">
    <property type="entry name" value="RuBisCO large subunit, N-terminal domain"/>
    <property type="match status" value="1"/>
</dbReference>
<gene>
    <name evidence="4" type="ORF">CO073_03380</name>
</gene>
<reference evidence="5" key="1">
    <citation type="submission" date="2017-09" db="EMBL/GenBank/DDBJ databases">
        <title>Depth-based differentiation of microbial function through sediment-hosted aquifers and enrichment of novel symbionts in the deep terrestrial subsurface.</title>
        <authorList>
            <person name="Probst A.J."/>
            <person name="Ladd B."/>
            <person name="Jarett J.K."/>
            <person name="Geller-Mcgrath D.E."/>
            <person name="Sieber C.M.K."/>
            <person name="Emerson J.B."/>
            <person name="Anantharaman K."/>
            <person name="Thomas B.C."/>
            <person name="Malmstrom R."/>
            <person name="Stieglmeier M."/>
            <person name="Klingl A."/>
            <person name="Woyke T."/>
            <person name="Ryan C.M."/>
            <person name="Banfield J.F."/>
        </authorList>
    </citation>
    <scope>NUCLEOTIDE SEQUENCE [LARGE SCALE GENOMIC DNA]</scope>
</reference>
<dbReference type="InterPro" id="IPR036376">
    <property type="entry name" value="RuBisCO_lsu_C_sf"/>
</dbReference>
<dbReference type="AlphaFoldDB" id="A0A2M8DQR3"/>
<organism evidence="4 5">
    <name type="scientific">Candidatus Komeilibacteria bacterium CG_4_9_14_0_8_um_filter_36_9</name>
    <dbReference type="NCBI Taxonomy" id="1974473"/>
    <lineage>
        <taxon>Bacteria</taxon>
        <taxon>Candidatus Komeiliibacteriota</taxon>
    </lineage>
</organism>
<evidence type="ECO:0000259" key="2">
    <source>
        <dbReference type="Pfam" id="PF00016"/>
    </source>
</evidence>
<dbReference type="SUPFAM" id="SSF54966">
    <property type="entry name" value="RuBisCO, large subunit, small (N-terminal) domain"/>
    <property type="match status" value="1"/>
</dbReference>
<dbReference type="PANTHER" id="PTHR42704:SF17">
    <property type="entry name" value="RIBULOSE BISPHOSPHATE CARBOXYLASE LARGE CHAIN"/>
    <property type="match status" value="1"/>
</dbReference>
<dbReference type="InterPro" id="IPR017443">
    <property type="entry name" value="RuBisCO_lsu_fd_N"/>
</dbReference>
<evidence type="ECO:0000313" key="5">
    <source>
        <dbReference type="Proteomes" id="UP000230136"/>
    </source>
</evidence>
<comment type="caution">
    <text evidence="4">The sequence shown here is derived from an EMBL/GenBank/DDBJ whole genome shotgun (WGS) entry which is preliminary data.</text>
</comment>